<reference evidence="2 3" key="1">
    <citation type="journal article" date="2017" name="Int. J. Syst. Evol. Microbiol.">
        <title>Arachidicoccus ginsenosidivorans sp. nov., with ginsenoside-converting activity isolated from ginseng cultivating soil.</title>
        <authorList>
            <person name="Siddiqi M.Z."/>
            <person name="Aslam Z."/>
            <person name="Im W.T."/>
        </authorList>
    </citation>
    <scope>NUCLEOTIDE SEQUENCE [LARGE SCALE GENOMIC DNA]</scope>
    <source>
        <strain evidence="2 3">Gsoil 809</strain>
    </source>
</reference>
<dbReference type="EMBL" id="CP042434">
    <property type="protein sequence ID" value="QEC73740.1"/>
    <property type="molecule type" value="Genomic_DNA"/>
</dbReference>
<feature type="region of interest" description="Disordered" evidence="1">
    <location>
        <begin position="1"/>
        <end position="24"/>
    </location>
</feature>
<accession>A0A5B8VQJ3</accession>
<proteinExistence type="predicted"/>
<dbReference type="AlphaFoldDB" id="A0A5B8VQJ3"/>
<evidence type="ECO:0000256" key="1">
    <source>
        <dbReference type="SAM" id="MobiDB-lite"/>
    </source>
</evidence>
<evidence type="ECO:0008006" key="4">
    <source>
        <dbReference type="Google" id="ProtNLM"/>
    </source>
</evidence>
<gene>
    <name evidence="2" type="ORF">FSB73_20785</name>
</gene>
<dbReference type="OrthoDB" id="890572at2"/>
<protein>
    <recommendedName>
        <fullName evidence="4">Helicase XPB/Ssl2 N-terminal domain-containing protein</fullName>
    </recommendedName>
</protein>
<evidence type="ECO:0000313" key="2">
    <source>
        <dbReference type="EMBL" id="QEC73740.1"/>
    </source>
</evidence>
<evidence type="ECO:0000313" key="3">
    <source>
        <dbReference type="Proteomes" id="UP000321291"/>
    </source>
</evidence>
<dbReference type="Proteomes" id="UP000321291">
    <property type="component" value="Chromosome"/>
</dbReference>
<name>A0A5B8VQJ3_9BACT</name>
<dbReference type="KEGG" id="agi:FSB73_20785"/>
<organism evidence="2 3">
    <name type="scientific">Arachidicoccus ginsenosidivorans</name>
    <dbReference type="NCBI Taxonomy" id="496057"/>
    <lineage>
        <taxon>Bacteria</taxon>
        <taxon>Pseudomonadati</taxon>
        <taxon>Bacteroidota</taxon>
        <taxon>Chitinophagia</taxon>
        <taxon>Chitinophagales</taxon>
        <taxon>Chitinophagaceae</taxon>
        <taxon>Arachidicoccus</taxon>
    </lineage>
</organism>
<dbReference type="RefSeq" id="WP_146786714.1">
    <property type="nucleotide sequence ID" value="NZ_CP042434.1"/>
</dbReference>
<sequence length="749" mass="86866">MKKNNKKTPLDKSSNRSSNKPQARNRRAGVWLLEAVGQVLGKDKQYPHEIDAPVLSQIHILMDKDIIEFSQHSGYFVQDIKDFSDWLIAHQFNSFKQALQLETLFARYHLEDQQEWFRKLCLLFFTDRWLLKFYYIYTTQIQKDGEFLDKLIWSKDVPYLQAKEHFGEEMIEDEYNELGQLVSLVAYRKWDSFLMESDQFVSLYPSIVENRRPDLNAEDRAPKSNGIKDHLEHNYYGLFAEDDSEDYDEDFDEDYDEDYDEDGCIPREDLIYVLPEFIQTAFKVVANKPEGAMINPVKIPENYLVYQAELAVYQDLPQILIYLQQGKLQYTKAGSFTVASLKNAAKKLPLHNFMNDTGYIKLLLMSTHLCNTKFKPTTPVLDILNTVFNIQQPNELVTAATLFPIENIKHIYNHFFRPKELTKAFDLLKLLPEGQWIELKSLLSFVMLNARQNGLNPIHEYALYDLRLSNKNPSREIFWISDIKDKRAYIERLFITGALFTAAAFGLLDLAYDPDNMEQLAGGYPSESFPWSSFTACRLTPLGAHIFQYKKDYVAPGAVSGPLQLELATDQLHIKVQGSMEIAQEMLRAWTKPSVVHPNLLELDEARIITRSKNKSDLVQQIREFKDTVALPLPDYWQAKLMQLIGRADRVQQVQAAVVYKLSPYDQRLHALVAQDAELNKYCLKAAQFMLIVLKDQHHLFIRRLAQLGYVPSDGGQGDPVHFEFASIEPKEEELCEEFKALMKKKKRK</sequence>
<keyword evidence="3" id="KW-1185">Reference proteome</keyword>